<dbReference type="InterPro" id="IPR008271">
    <property type="entry name" value="Ser/Thr_kinase_AS"/>
</dbReference>
<protein>
    <recommendedName>
        <fullName evidence="1">cAMP-dependent protein kinase</fullName>
        <ecNumber evidence="1">2.7.11.11</ecNumber>
    </recommendedName>
</protein>
<reference evidence="13 14" key="1">
    <citation type="submission" date="2016-08" db="EMBL/GenBank/DDBJ databases">
        <title>A Parts List for Fungal Cellulosomes Revealed by Comparative Genomics.</title>
        <authorList>
            <consortium name="DOE Joint Genome Institute"/>
            <person name="Haitjema C.H."/>
            <person name="Gilmore S.P."/>
            <person name="Henske J.K."/>
            <person name="Solomon K.V."/>
            <person name="De Groot R."/>
            <person name="Kuo A."/>
            <person name="Mondo S.J."/>
            <person name="Salamov A.A."/>
            <person name="Labutti K."/>
            <person name="Zhao Z."/>
            <person name="Chiniquy J."/>
            <person name="Barry K."/>
            <person name="Brewer H.M."/>
            <person name="Purvine S.O."/>
            <person name="Wright A.T."/>
            <person name="Boxma B."/>
            <person name="Van Alen T."/>
            <person name="Hackstein J.H."/>
            <person name="Baker S.E."/>
            <person name="Grigoriev I.V."/>
            <person name="O'Malley M.A."/>
        </authorList>
    </citation>
    <scope>NUCLEOTIDE SEQUENCE [LARGE SCALE GENOMIC DNA]</scope>
    <source>
        <strain evidence="13 14">G1</strain>
    </source>
</reference>
<feature type="compositionally biased region" description="Basic and acidic residues" evidence="10">
    <location>
        <begin position="168"/>
        <end position="181"/>
    </location>
</feature>
<evidence type="ECO:0000259" key="11">
    <source>
        <dbReference type="PROSITE" id="PS50011"/>
    </source>
</evidence>
<dbReference type="InterPro" id="IPR017441">
    <property type="entry name" value="Protein_kinase_ATP_BS"/>
</dbReference>
<dbReference type="EMBL" id="MCOG01000172">
    <property type="protein sequence ID" value="ORY30876.1"/>
    <property type="molecule type" value="Genomic_DNA"/>
</dbReference>
<keyword evidence="2" id="KW-0723">Serine/threonine-protein kinase</keyword>
<dbReference type="GO" id="GO:0005952">
    <property type="term" value="C:cAMP-dependent protein kinase complex"/>
    <property type="evidence" value="ECO:0007669"/>
    <property type="project" value="TreeGrafter"/>
</dbReference>
<organism evidence="13 14">
    <name type="scientific">Neocallimastix californiae</name>
    <dbReference type="NCBI Taxonomy" id="1754190"/>
    <lineage>
        <taxon>Eukaryota</taxon>
        <taxon>Fungi</taxon>
        <taxon>Fungi incertae sedis</taxon>
        <taxon>Chytridiomycota</taxon>
        <taxon>Chytridiomycota incertae sedis</taxon>
        <taxon>Neocallimastigomycetes</taxon>
        <taxon>Neocallimastigales</taxon>
        <taxon>Neocallimastigaceae</taxon>
        <taxon>Neocallimastix</taxon>
    </lineage>
</organism>
<feature type="compositionally biased region" description="Acidic residues" evidence="10">
    <location>
        <begin position="12"/>
        <end position="26"/>
    </location>
</feature>
<comment type="catalytic activity">
    <reaction evidence="7">
        <text>L-threonyl-[protein] + ATP = O-phospho-L-threonyl-[protein] + ADP + H(+)</text>
        <dbReference type="Rhea" id="RHEA:46608"/>
        <dbReference type="Rhea" id="RHEA-COMP:11060"/>
        <dbReference type="Rhea" id="RHEA-COMP:11605"/>
        <dbReference type="ChEBI" id="CHEBI:15378"/>
        <dbReference type="ChEBI" id="CHEBI:30013"/>
        <dbReference type="ChEBI" id="CHEBI:30616"/>
        <dbReference type="ChEBI" id="CHEBI:61977"/>
        <dbReference type="ChEBI" id="CHEBI:456216"/>
        <dbReference type="EC" id="2.7.11.11"/>
    </reaction>
</comment>
<evidence type="ECO:0000256" key="4">
    <source>
        <dbReference type="ARBA" id="ARBA00022741"/>
    </source>
</evidence>
<dbReference type="Gene3D" id="3.30.200.20">
    <property type="entry name" value="Phosphorylase Kinase, domain 1"/>
    <property type="match status" value="1"/>
</dbReference>
<feature type="region of interest" description="Disordered" evidence="10">
    <location>
        <begin position="161"/>
        <end position="181"/>
    </location>
</feature>
<dbReference type="PROSITE" id="PS51285">
    <property type="entry name" value="AGC_KINASE_CTER"/>
    <property type="match status" value="1"/>
</dbReference>
<dbReference type="Gene3D" id="1.10.510.10">
    <property type="entry name" value="Transferase(Phosphotransferase) domain 1"/>
    <property type="match status" value="1"/>
</dbReference>
<keyword evidence="14" id="KW-1185">Reference proteome</keyword>
<gene>
    <name evidence="13" type="ORF">LY90DRAFT_80846</name>
</gene>
<sequence length="521" mass="61238">MKPVNTITIPEEIPEEEEDAMETEEELNTKTELKPVIEEERVMDTIQEEEEEIEEEKRVIDTIQEEEEEEEDEIISNKNNSVSQQTNPLISHNMSQMQQLQQKQLQLQLQQQLQQQQQMKQLQLQQQLKQQQQQQQHQQQQHQHNHLIQMLQQQTQQRQLQQEQQQRQMEEQEKQIREEQKIIDPPVVPSTINPLLIDKPSNFDRSLNLNSIIILQTLGTGTFGRVHLVRSKENGKYYAMKAIKKSCVVKNHQVEHTMNEKKILENVRHPFFVTLQNTFQDSNHIFFITDYVCGGELFTCLRRYQRFPNNVAKFYAAEVIVAFDYLHSMDIIYRDLKPENILLDNTGHIKIIDFGFAKYVPDITYTLCGTPEYLAPEAIQMKAYGKSVDWYTLGILIYEMLCGFPPFYDDDRVKLYKKILAGKIYWPDHINPVVKNLLKHLITSDLTSRYGNLKGGSEDIKNHLWFAGVDWDKVSKLEITPPFIPNVRYEGDAGHFESYPEVNVSYGEEGEDPYEDLFKNF</sequence>
<dbReference type="FunFam" id="3.30.200.20:FF:000042">
    <property type="entry name" value="Aurora kinase A"/>
    <property type="match status" value="1"/>
</dbReference>
<evidence type="ECO:0000259" key="12">
    <source>
        <dbReference type="PROSITE" id="PS51285"/>
    </source>
</evidence>
<comment type="catalytic activity">
    <reaction evidence="8">
        <text>L-seryl-[protein] + ATP = O-phospho-L-seryl-[protein] + ADP + H(+)</text>
        <dbReference type="Rhea" id="RHEA:17989"/>
        <dbReference type="Rhea" id="RHEA-COMP:9863"/>
        <dbReference type="Rhea" id="RHEA-COMP:11604"/>
        <dbReference type="ChEBI" id="CHEBI:15378"/>
        <dbReference type="ChEBI" id="CHEBI:29999"/>
        <dbReference type="ChEBI" id="CHEBI:30616"/>
        <dbReference type="ChEBI" id="CHEBI:83421"/>
        <dbReference type="ChEBI" id="CHEBI:456216"/>
        <dbReference type="EC" id="2.7.11.11"/>
    </reaction>
</comment>
<dbReference type="GO" id="GO:0004691">
    <property type="term" value="F:cAMP-dependent protein kinase activity"/>
    <property type="evidence" value="ECO:0007669"/>
    <property type="project" value="UniProtKB-EC"/>
</dbReference>
<dbReference type="GO" id="GO:0009653">
    <property type="term" value="P:anatomical structure morphogenesis"/>
    <property type="evidence" value="ECO:0007669"/>
    <property type="project" value="UniProtKB-ARBA"/>
</dbReference>
<dbReference type="AlphaFoldDB" id="A0A1Y2B852"/>
<comment type="caution">
    <text evidence="13">The sequence shown here is derived from an EMBL/GenBank/DDBJ whole genome shotgun (WGS) entry which is preliminary data.</text>
</comment>
<feature type="compositionally biased region" description="Low complexity" evidence="10">
    <location>
        <begin position="1"/>
        <end position="11"/>
    </location>
</feature>
<proteinExistence type="predicted"/>
<keyword evidence="3" id="KW-0808">Transferase</keyword>
<dbReference type="SMART" id="SM00133">
    <property type="entry name" value="S_TK_X"/>
    <property type="match status" value="1"/>
</dbReference>
<dbReference type="CDD" id="cd05580">
    <property type="entry name" value="STKc_PKA_like"/>
    <property type="match status" value="1"/>
</dbReference>
<feature type="compositionally biased region" description="Polar residues" evidence="10">
    <location>
        <begin position="76"/>
        <end position="86"/>
    </location>
</feature>
<dbReference type="PANTHER" id="PTHR24353:SF153">
    <property type="entry name" value="CAMP-DEPENDENT PROTEIN KINASE CATALYTIC SUBUNIT 1"/>
    <property type="match status" value="1"/>
</dbReference>
<feature type="region of interest" description="Disordered" evidence="10">
    <location>
        <begin position="48"/>
        <end position="86"/>
    </location>
</feature>
<dbReference type="SUPFAM" id="SSF56112">
    <property type="entry name" value="Protein kinase-like (PK-like)"/>
    <property type="match status" value="1"/>
</dbReference>
<dbReference type="PANTHER" id="PTHR24353">
    <property type="entry name" value="CYCLIC NUCLEOTIDE-DEPENDENT PROTEIN KINASE"/>
    <property type="match status" value="1"/>
</dbReference>
<evidence type="ECO:0000313" key="13">
    <source>
        <dbReference type="EMBL" id="ORY30876.1"/>
    </source>
</evidence>
<dbReference type="GO" id="GO:0005829">
    <property type="term" value="C:cytosol"/>
    <property type="evidence" value="ECO:0007669"/>
    <property type="project" value="TreeGrafter"/>
</dbReference>
<evidence type="ECO:0000256" key="1">
    <source>
        <dbReference type="ARBA" id="ARBA00012444"/>
    </source>
</evidence>
<feature type="compositionally biased region" description="Acidic residues" evidence="10">
    <location>
        <begin position="63"/>
        <end position="74"/>
    </location>
</feature>
<keyword evidence="5 13" id="KW-0418">Kinase</keyword>
<feature type="domain" description="Protein kinase" evidence="11">
    <location>
        <begin position="212"/>
        <end position="466"/>
    </location>
</feature>
<accession>A0A1Y2B852</accession>
<evidence type="ECO:0000313" key="14">
    <source>
        <dbReference type="Proteomes" id="UP000193920"/>
    </source>
</evidence>
<evidence type="ECO:0000256" key="5">
    <source>
        <dbReference type="ARBA" id="ARBA00022777"/>
    </source>
</evidence>
<evidence type="ECO:0000256" key="7">
    <source>
        <dbReference type="ARBA" id="ARBA00047292"/>
    </source>
</evidence>
<dbReference type="GO" id="GO:0005634">
    <property type="term" value="C:nucleus"/>
    <property type="evidence" value="ECO:0007669"/>
    <property type="project" value="TreeGrafter"/>
</dbReference>
<dbReference type="FunFam" id="1.10.510.10:FF:000005">
    <property type="entry name" value="cAMP-dependent protein kinase catalytic subunit alpha"/>
    <property type="match status" value="1"/>
</dbReference>
<dbReference type="EC" id="2.7.11.11" evidence="1"/>
<dbReference type="Pfam" id="PF00069">
    <property type="entry name" value="Pkinase"/>
    <property type="match status" value="1"/>
</dbReference>
<dbReference type="PROSITE" id="PS00107">
    <property type="entry name" value="PROTEIN_KINASE_ATP"/>
    <property type="match status" value="1"/>
</dbReference>
<feature type="domain" description="AGC-kinase C-terminal" evidence="12">
    <location>
        <begin position="467"/>
        <end position="521"/>
    </location>
</feature>
<keyword evidence="4 9" id="KW-0547">Nucleotide-binding</keyword>
<evidence type="ECO:0000256" key="6">
    <source>
        <dbReference type="ARBA" id="ARBA00022840"/>
    </source>
</evidence>
<dbReference type="InterPro" id="IPR011009">
    <property type="entry name" value="Kinase-like_dom_sf"/>
</dbReference>
<evidence type="ECO:0000256" key="9">
    <source>
        <dbReference type="PROSITE-ProRule" id="PRU10141"/>
    </source>
</evidence>
<dbReference type="SMART" id="SM00220">
    <property type="entry name" value="S_TKc"/>
    <property type="match status" value="1"/>
</dbReference>
<evidence type="ECO:0000256" key="8">
    <source>
        <dbReference type="ARBA" id="ARBA00047454"/>
    </source>
</evidence>
<evidence type="ECO:0000256" key="2">
    <source>
        <dbReference type="ARBA" id="ARBA00022527"/>
    </source>
</evidence>
<dbReference type="PROSITE" id="PS50011">
    <property type="entry name" value="PROTEIN_KINASE_DOM"/>
    <property type="match status" value="1"/>
</dbReference>
<dbReference type="GO" id="GO:0005524">
    <property type="term" value="F:ATP binding"/>
    <property type="evidence" value="ECO:0007669"/>
    <property type="project" value="UniProtKB-UniRule"/>
</dbReference>
<name>A0A1Y2B852_9FUNG</name>
<evidence type="ECO:0000256" key="3">
    <source>
        <dbReference type="ARBA" id="ARBA00022679"/>
    </source>
</evidence>
<keyword evidence="6 9" id="KW-0067">ATP-binding</keyword>
<feature type="binding site" evidence="9">
    <location>
        <position position="250"/>
    </location>
    <ligand>
        <name>ATP</name>
        <dbReference type="ChEBI" id="CHEBI:30616"/>
    </ligand>
</feature>
<feature type="region of interest" description="Disordered" evidence="10">
    <location>
        <begin position="1"/>
        <end position="30"/>
    </location>
</feature>
<dbReference type="InterPro" id="IPR000961">
    <property type="entry name" value="AGC-kinase_C"/>
</dbReference>
<dbReference type="STRING" id="1754190.A0A1Y2B852"/>
<dbReference type="PROSITE" id="PS00108">
    <property type="entry name" value="PROTEIN_KINASE_ST"/>
    <property type="match status" value="1"/>
</dbReference>
<dbReference type="InterPro" id="IPR000719">
    <property type="entry name" value="Prot_kinase_dom"/>
</dbReference>
<dbReference type="Proteomes" id="UP000193920">
    <property type="component" value="Unassembled WGS sequence"/>
</dbReference>
<dbReference type="OrthoDB" id="63267at2759"/>
<evidence type="ECO:0000256" key="10">
    <source>
        <dbReference type="SAM" id="MobiDB-lite"/>
    </source>
</evidence>